<dbReference type="Proteomes" id="UP001140949">
    <property type="component" value="Unassembled WGS sequence"/>
</dbReference>
<reference evidence="2" key="1">
    <citation type="journal article" date="2023" name="GigaByte">
        <title>Genome assembly of the bearded iris, Iris pallida Lam.</title>
        <authorList>
            <person name="Bruccoleri R.E."/>
            <person name="Oakeley E.J."/>
            <person name="Faust A.M.E."/>
            <person name="Altorfer M."/>
            <person name="Dessus-Babus S."/>
            <person name="Burckhardt D."/>
            <person name="Oertli M."/>
            <person name="Naumann U."/>
            <person name="Petersen F."/>
            <person name="Wong J."/>
        </authorList>
    </citation>
    <scope>NUCLEOTIDE SEQUENCE</scope>
    <source>
        <strain evidence="2">GSM-AAB239-AS_SAM_17_03QT</strain>
    </source>
</reference>
<name>A0AAX6EG23_IRIPA</name>
<dbReference type="InterPro" id="IPR010433">
    <property type="entry name" value="EIF-4B_pln"/>
</dbReference>
<dbReference type="AlphaFoldDB" id="A0AAX6EG23"/>
<reference evidence="2" key="2">
    <citation type="submission" date="2023-04" db="EMBL/GenBank/DDBJ databases">
        <authorList>
            <person name="Bruccoleri R.E."/>
            <person name="Oakeley E.J."/>
            <person name="Faust A.-M."/>
            <person name="Dessus-Babus S."/>
            <person name="Altorfer M."/>
            <person name="Burckhardt D."/>
            <person name="Oertli M."/>
            <person name="Naumann U."/>
            <person name="Petersen F."/>
            <person name="Wong J."/>
        </authorList>
    </citation>
    <scope>NUCLEOTIDE SEQUENCE</scope>
    <source>
        <strain evidence="2">GSM-AAB239-AS_SAM_17_03QT</strain>
        <tissue evidence="2">Leaf</tissue>
    </source>
</reference>
<feature type="compositionally biased region" description="Basic and acidic residues" evidence="1">
    <location>
        <begin position="400"/>
        <end position="450"/>
    </location>
</feature>
<sequence length="527" mass="57945">MSKKKGSTMTLKDFHGGSIPSDLPLPSAPGASARPTDRPSTWAPPALGPGSGSARPDPFHHRNPRHGSAAGPLPRGPDPPFLPGSIGRHFDEDERKPFDPSAPPRRPMSDPSPRPARSDPPPRPQPQPQQRPLGPGGPNAWGARKEPVLDPAAAAAMTMDRLARASAVEKISSGWRHTSPVVAAMQMATETAEAEAIRVQEVDRRFGEVVRVEEETRGRYDGGGPRLPSPQQQVAGALDAAGARPKLKLLPRSRLMDASEALASEEKQYYRSSVDTLLVENIHEMHGSINVPRPMSAGSDSGSKVVDRPRLNLKPRSLPVEQLDEPIEGKRKTVFGNARPRELVLKERGVDSIVASTPEVTSPANRFKNDILKTELKSEPPAPISRRAGERFESFPSEQRNGKDLERKEHRSDLEKVEGTSWRNDNRRNTRVTEKPVERRQDPDTWRKPVVEQPNPDVAVRGPRHGKAASALELAQAFSRSMSDTNSNHHVPSQRSLPTSRAQEPFSRLTDTREFYSGPSQRQINGY</sequence>
<feature type="compositionally biased region" description="Polar residues" evidence="1">
    <location>
        <begin position="518"/>
        <end position="527"/>
    </location>
</feature>
<protein>
    <submittedName>
        <fullName evidence="2">Serine/arginine repetitive matrix protein 2</fullName>
    </submittedName>
</protein>
<organism evidence="2 3">
    <name type="scientific">Iris pallida</name>
    <name type="common">Sweet iris</name>
    <dbReference type="NCBI Taxonomy" id="29817"/>
    <lineage>
        <taxon>Eukaryota</taxon>
        <taxon>Viridiplantae</taxon>
        <taxon>Streptophyta</taxon>
        <taxon>Embryophyta</taxon>
        <taxon>Tracheophyta</taxon>
        <taxon>Spermatophyta</taxon>
        <taxon>Magnoliopsida</taxon>
        <taxon>Liliopsida</taxon>
        <taxon>Asparagales</taxon>
        <taxon>Iridaceae</taxon>
        <taxon>Iridoideae</taxon>
        <taxon>Irideae</taxon>
        <taxon>Iris</taxon>
    </lineage>
</organism>
<feature type="compositionally biased region" description="Pro residues" evidence="1">
    <location>
        <begin position="100"/>
        <end position="129"/>
    </location>
</feature>
<keyword evidence="3" id="KW-1185">Reference proteome</keyword>
<feature type="compositionally biased region" description="Basic and acidic residues" evidence="1">
    <location>
        <begin position="88"/>
        <end position="98"/>
    </location>
</feature>
<proteinExistence type="predicted"/>
<evidence type="ECO:0000313" key="3">
    <source>
        <dbReference type="Proteomes" id="UP001140949"/>
    </source>
</evidence>
<dbReference type="EMBL" id="JANAVB010036818">
    <property type="protein sequence ID" value="KAJ6802931.1"/>
    <property type="molecule type" value="Genomic_DNA"/>
</dbReference>
<dbReference type="GO" id="GO:0003729">
    <property type="term" value="F:mRNA binding"/>
    <property type="evidence" value="ECO:0007669"/>
    <property type="project" value="TreeGrafter"/>
</dbReference>
<dbReference type="PANTHER" id="PTHR32091">
    <property type="entry name" value="EUKARYOTIC TRANSLATION INITIATION FACTOR 4B"/>
    <property type="match status" value="1"/>
</dbReference>
<evidence type="ECO:0000313" key="2">
    <source>
        <dbReference type="EMBL" id="KAJ6802931.1"/>
    </source>
</evidence>
<dbReference type="PANTHER" id="PTHR32091:SF4">
    <property type="entry name" value="OS07G0546100 PROTEIN"/>
    <property type="match status" value="1"/>
</dbReference>
<evidence type="ECO:0000256" key="1">
    <source>
        <dbReference type="SAM" id="MobiDB-lite"/>
    </source>
</evidence>
<accession>A0AAX6EG23</accession>
<feature type="compositionally biased region" description="Polar residues" evidence="1">
    <location>
        <begin position="478"/>
        <end position="502"/>
    </location>
</feature>
<feature type="region of interest" description="Disordered" evidence="1">
    <location>
        <begin position="371"/>
        <end position="527"/>
    </location>
</feature>
<comment type="caution">
    <text evidence="2">The sequence shown here is derived from an EMBL/GenBank/DDBJ whole genome shotgun (WGS) entry which is preliminary data.</text>
</comment>
<dbReference type="GO" id="GO:0003743">
    <property type="term" value="F:translation initiation factor activity"/>
    <property type="evidence" value="ECO:0007669"/>
    <property type="project" value="InterPro"/>
</dbReference>
<feature type="region of interest" description="Disordered" evidence="1">
    <location>
        <begin position="1"/>
        <end position="148"/>
    </location>
</feature>
<gene>
    <name evidence="2" type="ORF">M6B38_190280</name>
</gene>